<dbReference type="KEGG" id="vg:55612401"/>
<organism evidence="1 2">
    <name type="scientific">Arthrobacter phage Mendel</name>
    <dbReference type="NCBI Taxonomy" id="2484218"/>
    <lineage>
        <taxon>Viruses</taxon>
        <taxon>Duplodnaviria</taxon>
        <taxon>Heunggongvirae</taxon>
        <taxon>Uroviricota</taxon>
        <taxon>Caudoviricetes</taxon>
        <taxon>Anjalivirus</taxon>
        <taxon>Anjalivirus mendel</taxon>
    </lineage>
</organism>
<dbReference type="RefSeq" id="YP_009842202.1">
    <property type="nucleotide sequence ID" value="NC_048740.1"/>
</dbReference>
<dbReference type="EMBL" id="MK016500">
    <property type="protein sequence ID" value="AYQ99941.1"/>
    <property type="molecule type" value="Genomic_DNA"/>
</dbReference>
<proteinExistence type="predicted"/>
<name>A0A3G3M0T3_9CAUD</name>
<evidence type="ECO:0000313" key="1">
    <source>
        <dbReference type="EMBL" id="AYQ99941.1"/>
    </source>
</evidence>
<accession>A0A3G3M0T3</accession>
<dbReference type="GeneID" id="55612401"/>
<reference evidence="2" key="1">
    <citation type="submission" date="2018-10" db="EMBL/GenBank/DDBJ databases">
        <authorList>
            <person name="Rimple P.A."/>
            <person name="Stoner T.H."/>
            <person name="Furlong K.P."/>
            <person name="Rudner A.D."/>
            <person name="Beyer A.R."/>
            <person name="Chong R.A."/>
            <person name="Edgington N.P."/>
            <person name="Freise A.C."/>
            <person name="Gibb B.P."/>
            <person name="Klyczek K.K."/>
            <person name="Swerdlow S.J."/>
            <person name="Pope W.H."/>
            <person name="Garlena R.A."/>
            <person name="Russell D.A."/>
            <person name="Jacobs-Sera D."/>
            <person name="Hatfull G.F."/>
        </authorList>
    </citation>
    <scope>NUCLEOTIDE SEQUENCE [LARGE SCALE GENOMIC DNA]</scope>
</reference>
<gene>
    <name evidence="1" type="primary">27</name>
    <name evidence="1" type="ORF">PBI_MENDEL_27</name>
</gene>
<dbReference type="Proteomes" id="UP000267434">
    <property type="component" value="Segment"/>
</dbReference>
<evidence type="ECO:0000313" key="2">
    <source>
        <dbReference type="Proteomes" id="UP000267434"/>
    </source>
</evidence>
<protein>
    <submittedName>
        <fullName evidence="1">Uncharacterized protein</fullName>
    </submittedName>
</protein>
<keyword evidence="2" id="KW-1185">Reference proteome</keyword>
<sequence length="56" mass="6350">METLDATAHVQQLEYTYQAICPTCHWKSIPGLMRHRMQALADQHNALWHGGSECGL</sequence>